<evidence type="ECO:0000313" key="4">
    <source>
        <dbReference type="WBParaSite" id="ECPE_0000443901-mRNA-1"/>
    </source>
</evidence>
<dbReference type="WBParaSite" id="ECPE_0000443901-mRNA-1">
    <property type="protein sequence ID" value="ECPE_0000443901-mRNA-1"/>
    <property type="gene ID" value="ECPE_0000443901"/>
</dbReference>
<reference evidence="4" key="1">
    <citation type="submission" date="2016-06" db="UniProtKB">
        <authorList>
            <consortium name="WormBaseParasite"/>
        </authorList>
    </citation>
    <scope>IDENTIFICATION</scope>
</reference>
<evidence type="ECO:0000313" key="3">
    <source>
        <dbReference type="Proteomes" id="UP000272942"/>
    </source>
</evidence>
<dbReference type="OrthoDB" id="9999654at2759"/>
<name>A0A183ABU2_9TREM</name>
<dbReference type="Proteomes" id="UP000272942">
    <property type="component" value="Unassembled WGS sequence"/>
</dbReference>
<feature type="region of interest" description="Disordered" evidence="1">
    <location>
        <begin position="27"/>
        <end position="56"/>
    </location>
</feature>
<reference evidence="2 3" key="2">
    <citation type="submission" date="2018-11" db="EMBL/GenBank/DDBJ databases">
        <authorList>
            <consortium name="Pathogen Informatics"/>
        </authorList>
    </citation>
    <scope>NUCLEOTIDE SEQUENCE [LARGE SCALE GENOMIC DNA]</scope>
    <source>
        <strain evidence="2 3">Egypt</strain>
    </source>
</reference>
<keyword evidence="3" id="KW-1185">Reference proteome</keyword>
<accession>A0A183ABU2</accession>
<sequence length="320" mass="36761">MASSHLGIPIEKESNLLRTRELSKSAQILTKSNTLPESEKAPSTPDSRGSENLTKQPWYSSMMNLMRTKSKKKLYSPTDSVNPSPNLDENVPWEKRLSGDFYASEFKQKILTPKRRRSRVIYRNLKPRDSFLHSQQRQEEFLKKQLCDIEAQMEYLSGTMKFEVVGVSGPSQYLNKDEFKVNLRQGSPVLHSLYECDGVKNALLPLHKTTFIGMNSVTTDDKWSLHGRVESGSTFMRRRKDSLQMVLGKDESYVFPKQIWNHPGYIFSPTIHGVFTLKSAIEKIKRSVKLSRYLSLFRIDEMEGGDSMLQIIVILEAVIF</sequence>
<evidence type="ECO:0000313" key="2">
    <source>
        <dbReference type="EMBL" id="VDP72564.1"/>
    </source>
</evidence>
<feature type="compositionally biased region" description="Polar residues" evidence="1">
    <location>
        <begin position="27"/>
        <end position="36"/>
    </location>
</feature>
<evidence type="ECO:0000256" key="1">
    <source>
        <dbReference type="SAM" id="MobiDB-lite"/>
    </source>
</evidence>
<organism evidence="4">
    <name type="scientific">Echinostoma caproni</name>
    <dbReference type="NCBI Taxonomy" id="27848"/>
    <lineage>
        <taxon>Eukaryota</taxon>
        <taxon>Metazoa</taxon>
        <taxon>Spiralia</taxon>
        <taxon>Lophotrochozoa</taxon>
        <taxon>Platyhelminthes</taxon>
        <taxon>Trematoda</taxon>
        <taxon>Digenea</taxon>
        <taxon>Plagiorchiida</taxon>
        <taxon>Echinostomata</taxon>
        <taxon>Echinostomatoidea</taxon>
        <taxon>Echinostomatidae</taxon>
        <taxon>Echinostoma</taxon>
    </lineage>
</organism>
<feature type="compositionally biased region" description="Polar residues" evidence="1">
    <location>
        <begin position="44"/>
        <end position="56"/>
    </location>
</feature>
<gene>
    <name evidence="2" type="ORF">ECPE_LOCUS4427</name>
</gene>
<dbReference type="AlphaFoldDB" id="A0A183ABU2"/>
<dbReference type="EMBL" id="UZAN01041284">
    <property type="protein sequence ID" value="VDP72564.1"/>
    <property type="molecule type" value="Genomic_DNA"/>
</dbReference>
<protein>
    <submittedName>
        <fullName evidence="4">Doublecortin domain-containing protein</fullName>
    </submittedName>
</protein>
<proteinExistence type="predicted"/>